<dbReference type="PROSITE" id="PS51257">
    <property type="entry name" value="PROKAR_LIPOPROTEIN"/>
    <property type="match status" value="1"/>
</dbReference>
<dbReference type="AlphaFoldDB" id="A0A106BZM6"/>
<dbReference type="InterPro" id="IPR006680">
    <property type="entry name" value="Amidohydro-rel"/>
</dbReference>
<dbReference type="Gene3D" id="3.20.20.140">
    <property type="entry name" value="Metal-dependent hydrolases"/>
    <property type="match status" value="1"/>
</dbReference>
<dbReference type="InterPro" id="IPR032466">
    <property type="entry name" value="Metal_Hydrolase"/>
</dbReference>
<feature type="chain" id="PRO_5007125925" evidence="2">
    <location>
        <begin position="27"/>
        <end position="419"/>
    </location>
</feature>
<protein>
    <submittedName>
        <fullName evidence="4">Amidohydrolase</fullName>
    </submittedName>
</protein>
<evidence type="ECO:0000313" key="5">
    <source>
        <dbReference type="Proteomes" id="UP000055702"/>
    </source>
</evidence>
<evidence type="ECO:0000256" key="2">
    <source>
        <dbReference type="SAM" id="SignalP"/>
    </source>
</evidence>
<keyword evidence="4" id="KW-0378">Hydrolase</keyword>
<gene>
    <name evidence="4" type="ORF">AWJ07_16810</name>
</gene>
<keyword evidence="2" id="KW-0732">Signal</keyword>
<feature type="region of interest" description="Disordered" evidence="1">
    <location>
        <begin position="198"/>
        <end position="217"/>
    </location>
</feature>
<dbReference type="EMBL" id="LRDC01000021">
    <property type="protein sequence ID" value="KVX01536.1"/>
    <property type="molecule type" value="Genomic_DNA"/>
</dbReference>
<dbReference type="RefSeq" id="WP_059746084.1">
    <property type="nucleotide sequence ID" value="NZ_LRDC01000021.1"/>
</dbReference>
<dbReference type="PANTHER" id="PTHR43135">
    <property type="entry name" value="ALPHA-D-RIBOSE 1-METHYLPHOSPHONATE 5-TRIPHOSPHATE DIPHOSPHATASE"/>
    <property type="match status" value="1"/>
</dbReference>
<feature type="signal peptide" evidence="2">
    <location>
        <begin position="1"/>
        <end position="26"/>
    </location>
</feature>
<feature type="compositionally biased region" description="Basic and acidic residues" evidence="1">
    <location>
        <begin position="396"/>
        <end position="408"/>
    </location>
</feature>
<feature type="compositionally biased region" description="Basic and acidic residues" evidence="1">
    <location>
        <begin position="208"/>
        <end position="217"/>
    </location>
</feature>
<comment type="caution">
    <text evidence="4">The sequence shown here is derived from an EMBL/GenBank/DDBJ whole genome shotgun (WGS) entry which is preliminary data.</text>
</comment>
<feature type="region of interest" description="Disordered" evidence="1">
    <location>
        <begin position="391"/>
        <end position="419"/>
    </location>
</feature>
<accession>A0A106BZM6</accession>
<evidence type="ECO:0000256" key="1">
    <source>
        <dbReference type="SAM" id="MobiDB-lite"/>
    </source>
</evidence>
<feature type="domain" description="Amidohydrolase-related" evidence="3">
    <location>
        <begin position="163"/>
        <end position="391"/>
    </location>
</feature>
<dbReference type="SUPFAM" id="SSF51556">
    <property type="entry name" value="Metallo-dependent hydrolases"/>
    <property type="match status" value="1"/>
</dbReference>
<dbReference type="Gene3D" id="2.30.40.10">
    <property type="entry name" value="Urease, subunit C, domain 1"/>
    <property type="match status" value="1"/>
</dbReference>
<dbReference type="InterPro" id="IPR011059">
    <property type="entry name" value="Metal-dep_hydrolase_composite"/>
</dbReference>
<dbReference type="Pfam" id="PF01979">
    <property type="entry name" value="Amidohydro_1"/>
    <property type="match status" value="1"/>
</dbReference>
<organism evidence="4">
    <name type="scientific">Shewanella frigidimarina</name>
    <dbReference type="NCBI Taxonomy" id="56812"/>
    <lineage>
        <taxon>Bacteria</taxon>
        <taxon>Pseudomonadati</taxon>
        <taxon>Pseudomonadota</taxon>
        <taxon>Gammaproteobacteria</taxon>
        <taxon>Alteromonadales</taxon>
        <taxon>Shewanellaceae</taxon>
        <taxon>Shewanella</taxon>
    </lineage>
</organism>
<evidence type="ECO:0000313" key="4">
    <source>
        <dbReference type="EMBL" id="KVX01536.1"/>
    </source>
</evidence>
<dbReference type="InterPro" id="IPR051781">
    <property type="entry name" value="Metallo-dep_Hydrolase"/>
</dbReference>
<dbReference type="Proteomes" id="UP000055702">
    <property type="component" value="Unassembled WGS sequence"/>
</dbReference>
<reference evidence="4 5" key="1">
    <citation type="submission" date="2016-01" db="EMBL/GenBank/DDBJ databases">
        <title>Draft genome of the antarctic isolate Shewanella frigidimarina Ag06-30.</title>
        <authorList>
            <person name="Parmeciano Di Noto G."/>
            <person name="Vazquez S."/>
            <person name="Mac Cormack W."/>
            <person name="Iriarte A."/>
            <person name="Quiroga C."/>
        </authorList>
    </citation>
    <scope>NUCLEOTIDE SEQUENCE [LARGE SCALE GENOMIC DNA]</scope>
    <source>
        <strain evidence="4 5">Ag06-30</strain>
    </source>
</reference>
<evidence type="ECO:0000259" key="3">
    <source>
        <dbReference type="Pfam" id="PF01979"/>
    </source>
</evidence>
<dbReference type="PANTHER" id="PTHR43135:SF3">
    <property type="entry name" value="ALPHA-D-RIBOSE 1-METHYLPHOSPHONATE 5-TRIPHOSPHATE DIPHOSPHATASE"/>
    <property type="match status" value="1"/>
</dbReference>
<dbReference type="SUPFAM" id="SSF51338">
    <property type="entry name" value="Composite domain of metallo-dependent hydrolases"/>
    <property type="match status" value="1"/>
</dbReference>
<name>A0A106BZM6_SHEFR</name>
<proteinExistence type="predicted"/>
<dbReference type="GO" id="GO:0016810">
    <property type="term" value="F:hydrolase activity, acting on carbon-nitrogen (but not peptide) bonds"/>
    <property type="evidence" value="ECO:0007669"/>
    <property type="project" value="InterPro"/>
</dbReference>
<sequence length="419" mass="44160">MTLFNKSVLALSLSISFALSCGVVQAESIAIIHATVHTATEQGVLTDATVVIEDGTIVAINPASPTADTVIDAKGAILTPGFIASMNDLGLVEIGAVASSRDAYEKEADVIFDPSLAYNPKASTVPFARKGGITRNVVSSGGGEGIFAGQTFTVDLSGDWDSILAANTGLVVALGAKEEGSRAAGMQQLIHKLEDAKKAQAKKSKTKKTAEDDSEVPSREDEIIHAVLAGEKPLIIDVDRASDILHLIKLKQDLGIDLILVNAADAVLVADKLAQANIPVVIDSMRNLPESFDALHNSLENAGKLANAGVKVAIALPGDSHGIYALRFSAGNAVANGMNYEDALASVTANVADIFHLDSGRIAVGKPADLVLWSGDPFEFSSKVQKMWIAGEEQSTDSRQDKLRDRYLQKTAMPEAYSR</sequence>